<keyword evidence="4" id="KW-0223">Dioxygenase</keyword>
<dbReference type="OrthoDB" id="115162at2"/>
<dbReference type="Proteomes" id="UP000249341">
    <property type="component" value="Unassembled WGS sequence"/>
</dbReference>
<gene>
    <name evidence="4" type="ORF">B0I29_104516</name>
</gene>
<dbReference type="GO" id="GO:0051213">
    <property type="term" value="F:dioxygenase activity"/>
    <property type="evidence" value="ECO:0007669"/>
    <property type="project" value="UniProtKB-KW"/>
</dbReference>
<evidence type="ECO:0000256" key="2">
    <source>
        <dbReference type="SAM" id="Phobius"/>
    </source>
</evidence>
<dbReference type="InterPro" id="IPR004360">
    <property type="entry name" value="Glyas_Fos-R_dOase_dom"/>
</dbReference>
<feature type="transmembrane region" description="Helical" evidence="2">
    <location>
        <begin position="39"/>
        <end position="58"/>
    </location>
</feature>
<feature type="compositionally biased region" description="Low complexity" evidence="1">
    <location>
        <begin position="200"/>
        <end position="210"/>
    </location>
</feature>
<feature type="transmembrane region" description="Helical" evidence="2">
    <location>
        <begin position="417"/>
        <end position="440"/>
    </location>
</feature>
<feature type="compositionally biased region" description="Basic and acidic residues" evidence="1">
    <location>
        <begin position="457"/>
        <end position="466"/>
    </location>
</feature>
<dbReference type="InterPro" id="IPR037523">
    <property type="entry name" value="VOC_core"/>
</dbReference>
<dbReference type="AlphaFoldDB" id="A0A327ZGP6"/>
<feature type="region of interest" description="Disordered" evidence="1">
    <location>
        <begin position="140"/>
        <end position="668"/>
    </location>
</feature>
<feature type="compositionally biased region" description="Low complexity" evidence="1">
    <location>
        <begin position="542"/>
        <end position="551"/>
    </location>
</feature>
<dbReference type="Gene3D" id="3.10.180.10">
    <property type="entry name" value="2,3-Dihydroxybiphenyl 1,2-Dioxygenase, domain 1"/>
    <property type="match status" value="1"/>
</dbReference>
<keyword evidence="4" id="KW-0560">Oxidoreductase</keyword>
<keyword evidence="2" id="KW-0812">Transmembrane</keyword>
<evidence type="ECO:0000256" key="1">
    <source>
        <dbReference type="SAM" id="MobiDB-lite"/>
    </source>
</evidence>
<feature type="compositionally biased region" description="Low complexity" evidence="1">
    <location>
        <begin position="299"/>
        <end position="314"/>
    </location>
</feature>
<feature type="transmembrane region" description="Helical" evidence="2">
    <location>
        <begin position="12"/>
        <end position="33"/>
    </location>
</feature>
<feature type="compositionally biased region" description="Low complexity" evidence="1">
    <location>
        <begin position="416"/>
        <end position="439"/>
    </location>
</feature>
<evidence type="ECO:0000259" key="3">
    <source>
        <dbReference type="PROSITE" id="PS51819"/>
    </source>
</evidence>
<feature type="compositionally biased region" description="Acidic residues" evidence="1">
    <location>
        <begin position="162"/>
        <end position="171"/>
    </location>
</feature>
<comment type="caution">
    <text evidence="4">The sequence shown here is derived from an EMBL/GenBank/DDBJ whole genome shotgun (WGS) entry which is preliminary data.</text>
</comment>
<evidence type="ECO:0000313" key="4">
    <source>
        <dbReference type="EMBL" id="RAK39974.1"/>
    </source>
</evidence>
<accession>A0A327ZGP6</accession>
<keyword evidence="2" id="KW-0472">Membrane</keyword>
<dbReference type="GO" id="GO:0016829">
    <property type="term" value="F:lyase activity"/>
    <property type="evidence" value="ECO:0007669"/>
    <property type="project" value="UniProtKB-KW"/>
</dbReference>
<feature type="compositionally biased region" description="Pro residues" evidence="1">
    <location>
        <begin position="552"/>
        <end position="584"/>
    </location>
</feature>
<feature type="compositionally biased region" description="Polar residues" evidence="1">
    <location>
        <begin position="483"/>
        <end position="497"/>
    </location>
</feature>
<keyword evidence="4" id="KW-0456">Lyase</keyword>
<dbReference type="Pfam" id="PF00903">
    <property type="entry name" value="Glyoxalase"/>
    <property type="match status" value="1"/>
</dbReference>
<feature type="compositionally biased region" description="Low complexity" evidence="1">
    <location>
        <begin position="639"/>
        <end position="656"/>
    </location>
</feature>
<feature type="compositionally biased region" description="Acidic residues" evidence="1">
    <location>
        <begin position="586"/>
        <end position="607"/>
    </location>
</feature>
<name>A0A327ZGP6_9ACTN</name>
<dbReference type="SUPFAM" id="SSF54593">
    <property type="entry name" value="Glyoxalase/Bleomycin resistance protein/Dihydroxybiphenyl dioxygenase"/>
    <property type="match status" value="1"/>
</dbReference>
<feature type="domain" description="VOC" evidence="3">
    <location>
        <begin position="687"/>
        <end position="804"/>
    </location>
</feature>
<dbReference type="EMBL" id="QLMJ01000004">
    <property type="protein sequence ID" value="RAK39974.1"/>
    <property type="molecule type" value="Genomic_DNA"/>
</dbReference>
<keyword evidence="5" id="KW-1185">Reference proteome</keyword>
<feature type="compositionally biased region" description="Basic and acidic residues" evidence="1">
    <location>
        <begin position="393"/>
        <end position="415"/>
    </location>
</feature>
<dbReference type="InterPro" id="IPR029068">
    <property type="entry name" value="Glyas_Bleomycin-R_OHBP_Dase"/>
</dbReference>
<feature type="compositionally biased region" description="Basic and acidic residues" evidence="1">
    <location>
        <begin position="368"/>
        <end position="386"/>
    </location>
</feature>
<organism evidence="4 5">
    <name type="scientific">Actinoplanes lutulentus</name>
    <dbReference type="NCBI Taxonomy" id="1287878"/>
    <lineage>
        <taxon>Bacteria</taxon>
        <taxon>Bacillati</taxon>
        <taxon>Actinomycetota</taxon>
        <taxon>Actinomycetes</taxon>
        <taxon>Micromonosporales</taxon>
        <taxon>Micromonosporaceae</taxon>
        <taxon>Actinoplanes</taxon>
    </lineage>
</organism>
<dbReference type="PROSITE" id="PS51819">
    <property type="entry name" value="VOC"/>
    <property type="match status" value="1"/>
</dbReference>
<reference evidence="4 5" key="1">
    <citation type="submission" date="2018-06" db="EMBL/GenBank/DDBJ databases">
        <title>Genomic Encyclopedia of Type Strains, Phase III (KMG-III): the genomes of soil and plant-associated and newly described type strains.</title>
        <authorList>
            <person name="Whitman W."/>
        </authorList>
    </citation>
    <scope>NUCLEOTIDE SEQUENCE [LARGE SCALE GENOMIC DNA]</scope>
    <source>
        <strain evidence="4 5">CGMCC 4.7090</strain>
    </source>
</reference>
<feature type="compositionally biased region" description="Low complexity" evidence="1">
    <location>
        <begin position="273"/>
        <end position="291"/>
    </location>
</feature>
<protein>
    <submittedName>
        <fullName evidence="4">Catechol 2,3-dioxygenase-like lactoylglutathione lyase family enzyme</fullName>
    </submittedName>
</protein>
<evidence type="ECO:0000313" key="5">
    <source>
        <dbReference type="Proteomes" id="UP000249341"/>
    </source>
</evidence>
<dbReference type="CDD" id="cd06587">
    <property type="entry name" value="VOC"/>
    <property type="match status" value="1"/>
</dbReference>
<sequence>MANQTGRPIAPARKLVAAVMGTLAVFVIVYGLGMSSWPVALFGVAVLVLAVILAIVNVPRRGGRATVAGNAEVKAIPPPPLSSAYGRADIDVIVVAPGLGTFDTVLRESRIPVAKWPAVGSTVPITVDVDDTRRVRVSWNDAPLRDEGEDPPPPATQPAYQETDDRDDDLLGDIGPAPWEGRERDWQFEADEPPPPPAPRAAYTAGPTTPVVVRDTPAGTIVEGHVVGGDDDPPPPLPRRAAGAAFTSDPADDPGSRDSFAGSAASAPFTTFGSGSAASSAPGHGPSAGPASGTGPGTGQAAPFSPNASGSRPPGARPSPRPRGGSATATVERETATGMPPAQRTPPESETAPKPVAEQDPLIDLPLEENRHTENTQPEAETRPEAETQPEAEPARPEAETARPEAETRSEERRSGVGAAAVAGFAAAAGAVAGAAASAFRRKHEPDPEPEQTPAPEHVETAEATRIDPVQTGHAETPAPDPTDTSARTSSGRTRFFTQPGEEPGGQHSSAGASDNDQEVETETRSGPTVTGFRAAPEPERVPTSMASAPSPVSPPPVAPIPDRPFPTAPPPETVAGPAAPPPAVDEIDIPLDDNENDSEIPLDDNPEPAPETTPAASQAVATGIVAPPADVVPDDPEPTVAAATPPATNSPATNPWGDLGGRQEPDARAGDVFTAYPSARPGPAGAIHGVGITVLVTDLNQSVVFYRDVLGFYEIDSGDGSAVLASGDTRLVLRTVHSLPSEAGRLIYLNLEVGDVNAVHDELKAKGVKFVHPPRAVNRGDKLELWSATFRDPDNHNIAITQWRAIR</sequence>
<dbReference type="RefSeq" id="WP_111649133.1">
    <property type="nucleotide sequence ID" value="NZ_JACHWI010000009.1"/>
</dbReference>
<keyword evidence="2" id="KW-1133">Transmembrane helix</keyword>
<proteinExistence type="predicted"/>